<sequence>MAQGDHYAAMDAVLNDFDIRVDLKDHDSGYYIFKLPELETQIEIELGRYLTSQRTKFKTSHAIHTPSQFGPYWTSRPDDDTPDYALRRAIDGIVSYYEGAIEEGHQPSESWLVEG</sequence>
<keyword evidence="2" id="KW-1185">Reference proteome</keyword>
<dbReference type="RefSeq" id="WP_221431953.1">
    <property type="nucleotide sequence ID" value="NZ_CP081294.1"/>
</dbReference>
<gene>
    <name evidence="1" type="ORF">K3136_05940</name>
</gene>
<dbReference type="Proteomes" id="UP000824321">
    <property type="component" value="Chromosome"/>
</dbReference>
<accession>A0ABX9A7E1</accession>
<evidence type="ECO:0000313" key="1">
    <source>
        <dbReference type="EMBL" id="QZD96229.1"/>
    </source>
</evidence>
<name>A0ABX9A7E1_9SPHN</name>
<reference evidence="1 2" key="1">
    <citation type="submission" date="2021-08" db="EMBL/GenBank/DDBJ databases">
        <title>Comparative Genomics Analysis of the Genus Qipengyuania Reveals Extensive Genetic Diversity and Metabolic Versatility, Including the Description of Fifteen Novel Species.</title>
        <authorList>
            <person name="Liu Y."/>
        </authorList>
    </citation>
    <scope>NUCLEOTIDE SEQUENCE [LARGE SCALE GENOMIC DNA]</scope>
    <source>
        <strain evidence="1 2">1NDH1</strain>
    </source>
</reference>
<protein>
    <submittedName>
        <fullName evidence="1">Uncharacterized protein</fullName>
    </submittedName>
</protein>
<proteinExistence type="predicted"/>
<organism evidence="1 2">
    <name type="scientific">Qipengyuania gelatinilytica</name>
    <dbReference type="NCBI Taxonomy" id="2867231"/>
    <lineage>
        <taxon>Bacteria</taxon>
        <taxon>Pseudomonadati</taxon>
        <taxon>Pseudomonadota</taxon>
        <taxon>Alphaproteobacteria</taxon>
        <taxon>Sphingomonadales</taxon>
        <taxon>Erythrobacteraceae</taxon>
        <taxon>Qipengyuania</taxon>
    </lineage>
</organism>
<evidence type="ECO:0000313" key="2">
    <source>
        <dbReference type="Proteomes" id="UP000824321"/>
    </source>
</evidence>
<dbReference type="EMBL" id="CP081294">
    <property type="protein sequence ID" value="QZD96229.1"/>
    <property type="molecule type" value="Genomic_DNA"/>
</dbReference>